<dbReference type="PANTHER" id="PTHR24292">
    <property type="entry name" value="CYTOCHROME P450"/>
    <property type="match status" value="1"/>
</dbReference>
<keyword evidence="7 15" id="KW-0479">Metal-binding</keyword>
<evidence type="ECO:0000256" key="12">
    <source>
        <dbReference type="ARBA" id="ARBA00023033"/>
    </source>
</evidence>
<dbReference type="Proteomes" id="UP001154114">
    <property type="component" value="Chromosome 8"/>
</dbReference>
<dbReference type="Pfam" id="PF00067">
    <property type="entry name" value="p450"/>
    <property type="match status" value="1"/>
</dbReference>
<evidence type="ECO:0000256" key="10">
    <source>
        <dbReference type="ARBA" id="ARBA00023002"/>
    </source>
</evidence>
<protein>
    <recommendedName>
        <fullName evidence="5">unspecific monooxygenase</fullName>
        <ecNumber evidence="5">1.14.14.1</ecNumber>
    </recommendedName>
</protein>
<accession>A0A9N8KRP3</accession>
<keyword evidence="8" id="KW-0256">Endoplasmic reticulum</keyword>
<evidence type="ECO:0000256" key="6">
    <source>
        <dbReference type="ARBA" id="ARBA00022617"/>
    </source>
</evidence>
<evidence type="ECO:0000256" key="9">
    <source>
        <dbReference type="ARBA" id="ARBA00022848"/>
    </source>
</evidence>
<dbReference type="FunFam" id="1.10.630.10:FF:000182">
    <property type="entry name" value="Cytochrome P450 3A4"/>
    <property type="match status" value="1"/>
</dbReference>
<evidence type="ECO:0000256" key="15">
    <source>
        <dbReference type="PIRSR" id="PIRSR602401-1"/>
    </source>
</evidence>
<evidence type="ECO:0000256" key="3">
    <source>
        <dbReference type="ARBA" id="ARBA00004406"/>
    </source>
</evidence>
<evidence type="ECO:0000256" key="1">
    <source>
        <dbReference type="ARBA" id="ARBA00001971"/>
    </source>
</evidence>
<dbReference type="PANTHER" id="PTHR24292:SF104">
    <property type="entry name" value="CYTOCHROME P450 308A1-RELATED"/>
    <property type="match status" value="1"/>
</dbReference>
<evidence type="ECO:0000256" key="2">
    <source>
        <dbReference type="ARBA" id="ARBA00004174"/>
    </source>
</evidence>
<dbReference type="GO" id="GO:0005789">
    <property type="term" value="C:endoplasmic reticulum membrane"/>
    <property type="evidence" value="ECO:0007669"/>
    <property type="project" value="UniProtKB-SubCell"/>
</dbReference>
<evidence type="ECO:0000256" key="8">
    <source>
        <dbReference type="ARBA" id="ARBA00022824"/>
    </source>
</evidence>
<dbReference type="InterPro" id="IPR017972">
    <property type="entry name" value="Cyt_P450_CS"/>
</dbReference>
<name>A0A9N8KRP3_CHRIL</name>
<dbReference type="AlphaFoldDB" id="A0A9N8KRP3"/>
<keyword evidence="11 15" id="KW-0408">Iron</keyword>
<dbReference type="GO" id="GO:0016712">
    <property type="term" value="F:oxidoreductase activity, acting on paired donors, with incorporation or reduction of molecular oxygen, reduced flavin or flavoprotein as one donor, and incorporation of one atom of oxygen"/>
    <property type="evidence" value="ECO:0007669"/>
    <property type="project" value="UniProtKB-EC"/>
</dbReference>
<gene>
    <name evidence="17" type="primary">CYP6AN44</name>
    <name evidence="17" type="ORF">CINC_LOCUS12684</name>
</gene>
<comment type="subcellular location">
    <subcellularLocation>
        <location evidence="3">Endoplasmic reticulum membrane</location>
        <topology evidence="3">Peripheral membrane protein</topology>
    </subcellularLocation>
    <subcellularLocation>
        <location evidence="2">Microsome membrane</location>
        <topology evidence="2">Peripheral membrane protein</topology>
    </subcellularLocation>
</comment>
<comment type="cofactor">
    <cofactor evidence="1 15">
        <name>heme</name>
        <dbReference type="ChEBI" id="CHEBI:30413"/>
    </cofactor>
</comment>
<keyword evidence="18" id="KW-1185">Reference proteome</keyword>
<keyword evidence="13" id="KW-0472">Membrane</keyword>
<dbReference type="CDD" id="cd11056">
    <property type="entry name" value="CYP6-like"/>
    <property type="match status" value="1"/>
</dbReference>
<dbReference type="EMBL" id="LR824011">
    <property type="protein sequence ID" value="CAD0198411.1"/>
    <property type="molecule type" value="Genomic_DNA"/>
</dbReference>
<evidence type="ECO:0000313" key="17">
    <source>
        <dbReference type="EMBL" id="CAD0198411.1"/>
    </source>
</evidence>
<dbReference type="InterPro" id="IPR050476">
    <property type="entry name" value="Insect_CytP450_Detox"/>
</dbReference>
<keyword evidence="12 16" id="KW-0503">Monooxygenase</keyword>
<comment type="catalytic activity">
    <reaction evidence="14">
        <text>an organic molecule + reduced [NADPH--hemoprotein reductase] + O2 = an alcohol + oxidized [NADPH--hemoprotein reductase] + H2O + H(+)</text>
        <dbReference type="Rhea" id="RHEA:17149"/>
        <dbReference type="Rhea" id="RHEA-COMP:11964"/>
        <dbReference type="Rhea" id="RHEA-COMP:11965"/>
        <dbReference type="ChEBI" id="CHEBI:15377"/>
        <dbReference type="ChEBI" id="CHEBI:15378"/>
        <dbReference type="ChEBI" id="CHEBI:15379"/>
        <dbReference type="ChEBI" id="CHEBI:30879"/>
        <dbReference type="ChEBI" id="CHEBI:57618"/>
        <dbReference type="ChEBI" id="CHEBI:58210"/>
        <dbReference type="ChEBI" id="CHEBI:142491"/>
        <dbReference type="EC" id="1.14.14.1"/>
    </reaction>
</comment>
<reference evidence="17" key="1">
    <citation type="submission" date="2021-12" db="EMBL/GenBank/DDBJ databases">
        <authorList>
            <person name="King R."/>
        </authorList>
    </citation>
    <scope>NUCLEOTIDE SEQUENCE</scope>
</reference>
<evidence type="ECO:0000256" key="4">
    <source>
        <dbReference type="ARBA" id="ARBA00010617"/>
    </source>
</evidence>
<dbReference type="PROSITE" id="PS00086">
    <property type="entry name" value="CYTOCHROME_P450"/>
    <property type="match status" value="1"/>
</dbReference>
<evidence type="ECO:0000256" key="5">
    <source>
        <dbReference type="ARBA" id="ARBA00012109"/>
    </source>
</evidence>
<comment type="similarity">
    <text evidence="4 16">Belongs to the cytochrome P450 family.</text>
</comment>
<dbReference type="PRINTS" id="PR00463">
    <property type="entry name" value="EP450I"/>
</dbReference>
<proteinExistence type="inferred from homology"/>
<evidence type="ECO:0000256" key="16">
    <source>
        <dbReference type="RuleBase" id="RU000461"/>
    </source>
</evidence>
<dbReference type="SUPFAM" id="SSF48264">
    <property type="entry name" value="Cytochrome P450"/>
    <property type="match status" value="1"/>
</dbReference>
<dbReference type="InterPro" id="IPR036396">
    <property type="entry name" value="Cyt_P450_sf"/>
</dbReference>
<dbReference type="InterPro" id="IPR001128">
    <property type="entry name" value="Cyt_P450"/>
</dbReference>
<dbReference type="Gene3D" id="1.10.630.10">
    <property type="entry name" value="Cytochrome P450"/>
    <property type="match status" value="1"/>
</dbReference>
<evidence type="ECO:0000256" key="7">
    <source>
        <dbReference type="ARBA" id="ARBA00022723"/>
    </source>
</evidence>
<dbReference type="EC" id="1.14.14.1" evidence="5"/>
<dbReference type="OrthoDB" id="2789670at2759"/>
<keyword evidence="9" id="KW-0492">Microsome</keyword>
<organism evidence="17 18">
    <name type="scientific">Chrysodeixis includens</name>
    <name type="common">Soybean looper</name>
    <name type="synonym">Pseudoplusia includens</name>
    <dbReference type="NCBI Taxonomy" id="689277"/>
    <lineage>
        <taxon>Eukaryota</taxon>
        <taxon>Metazoa</taxon>
        <taxon>Ecdysozoa</taxon>
        <taxon>Arthropoda</taxon>
        <taxon>Hexapoda</taxon>
        <taxon>Insecta</taxon>
        <taxon>Pterygota</taxon>
        <taxon>Neoptera</taxon>
        <taxon>Endopterygota</taxon>
        <taxon>Lepidoptera</taxon>
        <taxon>Glossata</taxon>
        <taxon>Ditrysia</taxon>
        <taxon>Noctuoidea</taxon>
        <taxon>Noctuidae</taxon>
        <taxon>Plusiinae</taxon>
        <taxon>Chrysodeixis</taxon>
    </lineage>
</organism>
<sequence>MITGSVQSSHERCGDNMIYLVILLVLVLLYKYTTKNHDYWEKRNVKYEKPVPIFGTDYKNVVGQKSLTEMSAELYNKYPNEPVVGLLRGTTPELVVRDLDVVRRILNVDFAYFYPRGLGRNPEVEPVFYNLFHVDGDLWKLLRQRLTPTFTTAKLKNMFPLVVKCAEKLQHVGEDVVSRGGECDVRDLMARFAMEFIGACGFGIQTDTINNDHSLFKELGNKIFRPYFRKYLMIACYDLFPDLRILLQKILHENDLIDAVTVIFKNIREQRNYKPIGRNDFIDLLLELEGKGKITGESVEKRDANGTPEQVEMEMNFTCMAAQVFLFFAAGFETSSSSTSFMLHQLAYHPEEQRKIQKEIDRVLNKYDNKLCYDSISEMTALSNGFKEAMRLFPSVGTLHRVCARRCTIPELNLTLDPGVKIIVPVQAIQNDEKYFDNPSQYLPDRFNDPNVGRHKYAYMPFGEGPRACIGARLGEMQSLAGLAAVLHKFSVEPGPRTLRYPEVNHGSNVIQSIKGGLPLKLTLRNKSNR</sequence>
<feature type="binding site" description="axial binding residue" evidence="15">
    <location>
        <position position="469"/>
    </location>
    <ligand>
        <name>heme</name>
        <dbReference type="ChEBI" id="CHEBI:30413"/>
    </ligand>
    <ligandPart>
        <name>Fe</name>
        <dbReference type="ChEBI" id="CHEBI:18248"/>
    </ligandPart>
</feature>
<keyword evidence="6 15" id="KW-0349">Heme</keyword>
<evidence type="ECO:0000256" key="11">
    <source>
        <dbReference type="ARBA" id="ARBA00023004"/>
    </source>
</evidence>
<dbReference type="GO" id="GO:0005506">
    <property type="term" value="F:iron ion binding"/>
    <property type="evidence" value="ECO:0007669"/>
    <property type="project" value="InterPro"/>
</dbReference>
<dbReference type="GO" id="GO:0020037">
    <property type="term" value="F:heme binding"/>
    <property type="evidence" value="ECO:0007669"/>
    <property type="project" value="InterPro"/>
</dbReference>
<evidence type="ECO:0000313" key="18">
    <source>
        <dbReference type="Proteomes" id="UP001154114"/>
    </source>
</evidence>
<dbReference type="PRINTS" id="PR00385">
    <property type="entry name" value="P450"/>
</dbReference>
<evidence type="ECO:0000256" key="14">
    <source>
        <dbReference type="ARBA" id="ARBA00047827"/>
    </source>
</evidence>
<dbReference type="InterPro" id="IPR002401">
    <property type="entry name" value="Cyt_P450_E_grp-I"/>
</dbReference>
<keyword evidence="10 16" id="KW-0560">Oxidoreductase</keyword>
<evidence type="ECO:0000256" key="13">
    <source>
        <dbReference type="ARBA" id="ARBA00023136"/>
    </source>
</evidence>